<dbReference type="InterPro" id="IPR001584">
    <property type="entry name" value="Integrase_cat-core"/>
</dbReference>
<dbReference type="SUPFAM" id="SSF53098">
    <property type="entry name" value="Ribonuclease H-like"/>
    <property type="match status" value="1"/>
</dbReference>
<protein>
    <submittedName>
        <fullName evidence="2">Integrase</fullName>
    </submittedName>
</protein>
<dbReference type="PROSITE" id="PS50994">
    <property type="entry name" value="INTEGRASE"/>
    <property type="match status" value="1"/>
</dbReference>
<dbReference type="InterPro" id="IPR036397">
    <property type="entry name" value="RNaseH_sf"/>
</dbReference>
<name>A0A5E5BDV1_9BURK</name>
<dbReference type="GO" id="GO:0003676">
    <property type="term" value="F:nucleic acid binding"/>
    <property type="evidence" value="ECO:0007669"/>
    <property type="project" value="InterPro"/>
</dbReference>
<organism evidence="2 3">
    <name type="scientific">Pandoraea sputorum</name>
    <dbReference type="NCBI Taxonomy" id="93222"/>
    <lineage>
        <taxon>Bacteria</taxon>
        <taxon>Pseudomonadati</taxon>
        <taxon>Pseudomonadota</taxon>
        <taxon>Betaproteobacteria</taxon>
        <taxon>Burkholderiales</taxon>
        <taxon>Burkholderiaceae</taxon>
        <taxon>Pandoraea</taxon>
    </lineage>
</organism>
<dbReference type="GO" id="GO:0015074">
    <property type="term" value="P:DNA integration"/>
    <property type="evidence" value="ECO:0007669"/>
    <property type="project" value="InterPro"/>
</dbReference>
<dbReference type="AlphaFoldDB" id="A0A5E5BDV1"/>
<sequence>MRGQPKYVRLPRGFAYLVAVISCYSRRVLSWRISNSTDASFCMNCPAHALRAHGRPEVFNSDEDSPFTSAAFKGALMRERVAISMDGRGRALDNIFVKLL</sequence>
<dbReference type="InterPro" id="IPR012337">
    <property type="entry name" value="RNaseH-like_sf"/>
</dbReference>
<feature type="domain" description="Integrase catalytic" evidence="1">
    <location>
        <begin position="1"/>
        <end position="100"/>
    </location>
</feature>
<evidence type="ECO:0000313" key="2">
    <source>
        <dbReference type="EMBL" id="VVE84381.1"/>
    </source>
</evidence>
<dbReference type="Proteomes" id="UP000335538">
    <property type="component" value="Unassembled WGS sequence"/>
</dbReference>
<gene>
    <name evidence="2" type="ORF">PSP31121_04734</name>
</gene>
<dbReference type="Pfam" id="PF00665">
    <property type="entry name" value="rve"/>
    <property type="match status" value="1"/>
</dbReference>
<dbReference type="PROSITE" id="PS51257">
    <property type="entry name" value="PROKAR_LIPOPROTEIN"/>
    <property type="match status" value="1"/>
</dbReference>
<evidence type="ECO:0000313" key="3">
    <source>
        <dbReference type="Proteomes" id="UP000335538"/>
    </source>
</evidence>
<dbReference type="Gene3D" id="3.30.420.10">
    <property type="entry name" value="Ribonuclease H-like superfamily/Ribonuclease H"/>
    <property type="match status" value="1"/>
</dbReference>
<dbReference type="EMBL" id="CABPSR010000018">
    <property type="protein sequence ID" value="VVE84381.1"/>
    <property type="molecule type" value="Genomic_DNA"/>
</dbReference>
<evidence type="ECO:0000259" key="1">
    <source>
        <dbReference type="PROSITE" id="PS50994"/>
    </source>
</evidence>
<reference evidence="2 3" key="1">
    <citation type="submission" date="2019-08" db="EMBL/GenBank/DDBJ databases">
        <authorList>
            <person name="Peeters C."/>
        </authorList>
    </citation>
    <scope>NUCLEOTIDE SEQUENCE [LARGE SCALE GENOMIC DNA]</scope>
    <source>
        <strain evidence="2 3">LMG 31121</strain>
    </source>
</reference>
<accession>A0A5E5BDV1</accession>
<proteinExistence type="predicted"/>